<gene>
    <name evidence="3" type="ORF">DNTS_013673</name>
</gene>
<evidence type="ECO:0000259" key="2">
    <source>
        <dbReference type="Pfam" id="PF00169"/>
    </source>
</evidence>
<dbReference type="AlphaFoldDB" id="A0A553N4J7"/>
<dbReference type="Pfam" id="PF00169">
    <property type="entry name" value="PH"/>
    <property type="match status" value="1"/>
</dbReference>
<dbReference type="PANTHER" id="PTHR47014:SF1">
    <property type="entry name" value="PLECKSTRIN HOMOLOGY DOMAIN-CONTAINING FAMILY S MEMBER 1"/>
    <property type="match status" value="1"/>
</dbReference>
<dbReference type="Gene3D" id="2.30.29.30">
    <property type="entry name" value="Pleckstrin-homology domain (PH domain)/Phosphotyrosine-binding domain (PTB)"/>
    <property type="match status" value="1"/>
</dbReference>
<dbReference type="InterPro" id="IPR011993">
    <property type="entry name" value="PH-like_dom_sf"/>
</dbReference>
<accession>A0A553N4J7</accession>
<dbReference type="Proteomes" id="UP000316079">
    <property type="component" value="Unassembled WGS sequence"/>
</dbReference>
<sequence length="301" mass="34015">MEKESGSNASCGSDGDADKELCKGFLLKSPPSNQLKTKRSWKRRYFKLENNNTSHELKYYATLHCDKPKKTINTSTITSLCVAPETHPAFEWILKVFECQASSVLLMKTENQKQKREYFFIGDDRVMQSVNLNHFQGGRLLKTSSFCVTNLLRETGLQKSAPPNPSHAIKDKAANRAMALPRRSTLGSITIQHDQSPESNSSDTEEYERDDTVESIYEEMQSRDSVIVSDSLLDCVTKVIDLKMQESDEATTQSQSCQQTEVSSLVHKGDHILAINDFQTDTVKWTIRRQRDSTCLNAETS</sequence>
<feature type="domain" description="PH" evidence="2">
    <location>
        <begin position="22"/>
        <end position="117"/>
    </location>
</feature>
<evidence type="ECO:0000313" key="3">
    <source>
        <dbReference type="EMBL" id="TRY60339.1"/>
    </source>
</evidence>
<dbReference type="OrthoDB" id="9900190at2759"/>
<dbReference type="EMBL" id="SRMA01027058">
    <property type="protein sequence ID" value="TRY60339.1"/>
    <property type="molecule type" value="Genomic_DNA"/>
</dbReference>
<organism evidence="3 4">
    <name type="scientific">Danionella cerebrum</name>
    <dbReference type="NCBI Taxonomy" id="2873325"/>
    <lineage>
        <taxon>Eukaryota</taxon>
        <taxon>Metazoa</taxon>
        <taxon>Chordata</taxon>
        <taxon>Craniata</taxon>
        <taxon>Vertebrata</taxon>
        <taxon>Euteleostomi</taxon>
        <taxon>Actinopterygii</taxon>
        <taxon>Neopterygii</taxon>
        <taxon>Teleostei</taxon>
        <taxon>Ostariophysi</taxon>
        <taxon>Cypriniformes</taxon>
        <taxon>Danionidae</taxon>
        <taxon>Danioninae</taxon>
        <taxon>Danionella</taxon>
    </lineage>
</organism>
<dbReference type="InterPro" id="IPR001849">
    <property type="entry name" value="PH_domain"/>
</dbReference>
<protein>
    <recommendedName>
        <fullName evidence="2">PH domain-containing protein</fullName>
    </recommendedName>
</protein>
<comment type="caution">
    <text evidence="3">The sequence shown here is derived from an EMBL/GenBank/DDBJ whole genome shotgun (WGS) entry which is preliminary data.</text>
</comment>
<dbReference type="PANTHER" id="PTHR47014">
    <property type="entry name" value="PLECKSTRIN HOMOLOGY DOMAIN-CONTAINING FAMILY S MEMBER 1"/>
    <property type="match status" value="1"/>
</dbReference>
<name>A0A553N4J7_9TELE</name>
<feature type="region of interest" description="Disordered" evidence="1">
    <location>
        <begin position="186"/>
        <end position="209"/>
    </location>
</feature>
<proteinExistence type="predicted"/>
<dbReference type="SUPFAM" id="SSF50729">
    <property type="entry name" value="PH domain-like"/>
    <property type="match status" value="1"/>
</dbReference>
<feature type="compositionally biased region" description="Polar residues" evidence="1">
    <location>
        <begin position="186"/>
        <end position="202"/>
    </location>
</feature>
<evidence type="ECO:0000256" key="1">
    <source>
        <dbReference type="SAM" id="MobiDB-lite"/>
    </source>
</evidence>
<keyword evidence="4" id="KW-1185">Reference proteome</keyword>
<dbReference type="InterPro" id="IPR042986">
    <property type="entry name" value="PLEKHS1"/>
</dbReference>
<reference evidence="3 4" key="1">
    <citation type="journal article" date="2019" name="Sci. Data">
        <title>Hybrid genome assembly and annotation of Danionella translucida.</title>
        <authorList>
            <person name="Kadobianskyi M."/>
            <person name="Schulze L."/>
            <person name="Schuelke M."/>
            <person name="Judkewitz B."/>
        </authorList>
    </citation>
    <scope>NUCLEOTIDE SEQUENCE [LARGE SCALE GENOMIC DNA]</scope>
    <source>
        <strain evidence="3 4">Bolton</strain>
    </source>
</reference>
<dbReference type="STRING" id="623744.A0A553N4J7"/>
<evidence type="ECO:0000313" key="4">
    <source>
        <dbReference type="Proteomes" id="UP000316079"/>
    </source>
</evidence>